<evidence type="ECO:0000256" key="2">
    <source>
        <dbReference type="ARBA" id="ARBA00012637"/>
    </source>
</evidence>
<keyword evidence="11" id="KW-1185">Reference proteome</keyword>
<evidence type="ECO:0000313" key="10">
    <source>
        <dbReference type="EMBL" id="KAA2244438.1"/>
    </source>
</evidence>
<evidence type="ECO:0000256" key="1">
    <source>
        <dbReference type="ARBA" id="ARBA00005272"/>
    </source>
</evidence>
<dbReference type="PANTHER" id="PTHR43706">
    <property type="entry name" value="NADH DEHYDROGENASE"/>
    <property type="match status" value="1"/>
</dbReference>
<keyword evidence="4" id="KW-0274">FAD</keyword>
<keyword evidence="6" id="KW-0520">NAD</keyword>
<dbReference type="GO" id="GO:0050136">
    <property type="term" value="F:NADH dehydrogenase (quinone) (non-electrogenic) activity"/>
    <property type="evidence" value="ECO:0007669"/>
    <property type="project" value="UniProtKB-EC"/>
</dbReference>
<evidence type="ECO:0000256" key="7">
    <source>
        <dbReference type="ARBA" id="ARBA00047599"/>
    </source>
</evidence>
<protein>
    <recommendedName>
        <fullName evidence="2">NADH:ubiquinone reductase (non-electrogenic)</fullName>
        <ecNumber evidence="2">1.6.5.9</ecNumber>
    </recommendedName>
</protein>
<keyword evidence="3" id="KW-0285">Flavoprotein</keyword>
<keyword evidence="8" id="KW-0812">Transmembrane</keyword>
<keyword evidence="5" id="KW-0560">Oxidoreductase</keyword>
<dbReference type="PRINTS" id="PR00411">
    <property type="entry name" value="PNDRDTASEI"/>
</dbReference>
<accession>A0A5B2W0I0</accession>
<evidence type="ECO:0000256" key="4">
    <source>
        <dbReference type="ARBA" id="ARBA00022827"/>
    </source>
</evidence>
<dbReference type="EMBL" id="VUOC01000001">
    <property type="protein sequence ID" value="KAA2244438.1"/>
    <property type="molecule type" value="Genomic_DNA"/>
</dbReference>
<dbReference type="PRINTS" id="PR00368">
    <property type="entry name" value="FADPNR"/>
</dbReference>
<evidence type="ECO:0000313" key="11">
    <source>
        <dbReference type="Proteomes" id="UP000324611"/>
    </source>
</evidence>
<dbReference type="PANTHER" id="PTHR43706:SF47">
    <property type="entry name" value="EXTERNAL NADH-UBIQUINONE OXIDOREDUCTASE 1, MITOCHONDRIAL-RELATED"/>
    <property type="match status" value="1"/>
</dbReference>
<evidence type="ECO:0000256" key="5">
    <source>
        <dbReference type="ARBA" id="ARBA00023002"/>
    </source>
</evidence>
<reference evidence="10 11" key="2">
    <citation type="submission" date="2019-09" db="EMBL/GenBank/DDBJ databases">
        <authorList>
            <person name="Jin C."/>
        </authorList>
    </citation>
    <scope>NUCLEOTIDE SEQUENCE [LARGE SCALE GENOMIC DNA]</scope>
    <source>
        <strain evidence="10 11">BN140078</strain>
    </source>
</reference>
<reference evidence="10 11" key="1">
    <citation type="submission" date="2019-09" db="EMBL/GenBank/DDBJ databases">
        <title>Chitinophaga ginsengihumi sp. nov., isolated from soil of ginseng rhizosphere.</title>
        <authorList>
            <person name="Lee J."/>
        </authorList>
    </citation>
    <scope>NUCLEOTIDE SEQUENCE [LARGE SCALE GENOMIC DNA]</scope>
    <source>
        <strain evidence="10 11">BN140078</strain>
    </source>
</reference>
<evidence type="ECO:0000256" key="3">
    <source>
        <dbReference type="ARBA" id="ARBA00022630"/>
    </source>
</evidence>
<dbReference type="SUPFAM" id="SSF51905">
    <property type="entry name" value="FAD/NAD(P)-binding domain"/>
    <property type="match status" value="2"/>
</dbReference>
<dbReference type="Pfam" id="PF07992">
    <property type="entry name" value="Pyr_redox_2"/>
    <property type="match status" value="1"/>
</dbReference>
<dbReference type="InterPro" id="IPR045024">
    <property type="entry name" value="NDH-2"/>
</dbReference>
<dbReference type="RefSeq" id="WP_149835836.1">
    <property type="nucleotide sequence ID" value="NZ_VUOC01000001.1"/>
</dbReference>
<evidence type="ECO:0000256" key="8">
    <source>
        <dbReference type="SAM" id="Phobius"/>
    </source>
</evidence>
<name>A0A5B2W0I0_9BACT</name>
<evidence type="ECO:0000259" key="9">
    <source>
        <dbReference type="Pfam" id="PF07992"/>
    </source>
</evidence>
<organism evidence="10 11">
    <name type="scientific">Chitinophaga agrisoli</name>
    <dbReference type="NCBI Taxonomy" id="2607653"/>
    <lineage>
        <taxon>Bacteria</taxon>
        <taxon>Pseudomonadati</taxon>
        <taxon>Bacteroidota</taxon>
        <taxon>Chitinophagia</taxon>
        <taxon>Chitinophagales</taxon>
        <taxon>Chitinophagaceae</taxon>
        <taxon>Chitinophaga</taxon>
    </lineage>
</organism>
<proteinExistence type="inferred from homology"/>
<feature type="transmembrane region" description="Helical" evidence="8">
    <location>
        <begin position="380"/>
        <end position="397"/>
    </location>
</feature>
<evidence type="ECO:0000256" key="6">
    <source>
        <dbReference type="ARBA" id="ARBA00023027"/>
    </source>
</evidence>
<dbReference type="EC" id="1.6.5.9" evidence="2"/>
<sequence length="424" mass="47016">MTQHNSKSAKKQVLIAGGGFAGLNLAKHLYKSKDYDVTLLDKNNYNYFTPLLYQVATGFLDPSSISYPFRKLFRKKGIQYRMAALEKVDPATHTAVLSDGEMKYDYLVFAAGAKTNFFGNENIERNAIALKGVDDAIKMRNALLNTMEKAAKTTDLSERQRLLTIVVAGGGPTGVEVVGMLAEMRRHIMLKDYPELAGAKGGIYIVDGAEHLLTAMSGKTQEETYQALEALGVTVLLNTRVTDFANDVVKLSSGVIINAKTLIWSAGITAHTFEGIPESSLGIGKRMKTDTFNRVEGLEDIYAIGDISIQYTDPVYAKGHPQLAQVAIQQGRNVARNLKAIAHGKKMKPFSYFDRGDMAIVGRHNAVVDLFKHKVHLRGFLALLAWLFIHLVSLVTVNNRMKTFYNWAVAYVTKDQSLRMIFRP</sequence>
<comment type="caution">
    <text evidence="10">The sequence shown here is derived from an EMBL/GenBank/DDBJ whole genome shotgun (WGS) entry which is preliminary data.</text>
</comment>
<comment type="similarity">
    <text evidence="1">Belongs to the NADH dehydrogenase family.</text>
</comment>
<keyword evidence="8" id="KW-0472">Membrane</keyword>
<dbReference type="InterPro" id="IPR023753">
    <property type="entry name" value="FAD/NAD-binding_dom"/>
</dbReference>
<keyword evidence="8" id="KW-1133">Transmembrane helix</keyword>
<dbReference type="Proteomes" id="UP000324611">
    <property type="component" value="Unassembled WGS sequence"/>
</dbReference>
<gene>
    <name evidence="10" type="ORF">F0L74_00170</name>
</gene>
<feature type="domain" description="FAD/NAD(P)-binding" evidence="9">
    <location>
        <begin position="12"/>
        <end position="331"/>
    </location>
</feature>
<dbReference type="AlphaFoldDB" id="A0A5B2W0I0"/>
<comment type="catalytic activity">
    <reaction evidence="7">
        <text>a quinone + NADH + H(+) = a quinol + NAD(+)</text>
        <dbReference type="Rhea" id="RHEA:46160"/>
        <dbReference type="ChEBI" id="CHEBI:15378"/>
        <dbReference type="ChEBI" id="CHEBI:24646"/>
        <dbReference type="ChEBI" id="CHEBI:57540"/>
        <dbReference type="ChEBI" id="CHEBI:57945"/>
        <dbReference type="ChEBI" id="CHEBI:132124"/>
        <dbReference type="EC" id="1.6.5.9"/>
    </reaction>
</comment>
<dbReference type="InterPro" id="IPR036188">
    <property type="entry name" value="FAD/NAD-bd_sf"/>
</dbReference>
<dbReference type="Gene3D" id="3.50.50.100">
    <property type="match status" value="1"/>
</dbReference>